<evidence type="ECO:0000259" key="6">
    <source>
        <dbReference type="PROSITE" id="PS50066"/>
    </source>
</evidence>
<dbReference type="OMA" id="HAGARCL"/>
<dbReference type="PANTHER" id="PTHR48019">
    <property type="entry name" value="SERUM RESPONSE FACTOR HOMOLOG"/>
    <property type="match status" value="1"/>
</dbReference>
<proteinExistence type="predicted"/>
<dbReference type="InterPro" id="IPR036879">
    <property type="entry name" value="TF_MADSbox_sf"/>
</dbReference>
<dbReference type="Proteomes" id="UP000251960">
    <property type="component" value="Chromosome 4"/>
</dbReference>
<protein>
    <submittedName>
        <fullName evidence="7">Agamous-like MADS-box protein AGL36</fullName>
    </submittedName>
</protein>
<dbReference type="PROSITE" id="PS50066">
    <property type="entry name" value="MADS_BOX_2"/>
    <property type="match status" value="1"/>
</dbReference>
<dbReference type="SMR" id="A0A3L6F421"/>
<keyword evidence="3" id="KW-0238">DNA-binding</keyword>
<organism evidence="7 8">
    <name type="scientific">Zea mays</name>
    <name type="common">Maize</name>
    <dbReference type="NCBI Taxonomy" id="4577"/>
    <lineage>
        <taxon>Eukaryota</taxon>
        <taxon>Viridiplantae</taxon>
        <taxon>Streptophyta</taxon>
        <taxon>Embryophyta</taxon>
        <taxon>Tracheophyta</taxon>
        <taxon>Spermatophyta</taxon>
        <taxon>Magnoliopsida</taxon>
        <taxon>Liliopsida</taxon>
        <taxon>Poales</taxon>
        <taxon>Poaceae</taxon>
        <taxon>PACMAD clade</taxon>
        <taxon>Panicoideae</taxon>
        <taxon>Andropogonodae</taxon>
        <taxon>Andropogoneae</taxon>
        <taxon>Tripsacinae</taxon>
        <taxon>Zea</taxon>
    </lineage>
</organism>
<reference evidence="7 8" key="1">
    <citation type="journal article" date="2018" name="Nat. Genet.">
        <title>Extensive intraspecific gene order and gene structural variations between Mo17 and other maize genomes.</title>
        <authorList>
            <person name="Sun S."/>
            <person name="Zhou Y."/>
            <person name="Chen J."/>
            <person name="Shi J."/>
            <person name="Zhao H."/>
            <person name="Zhao H."/>
            <person name="Song W."/>
            <person name="Zhang M."/>
            <person name="Cui Y."/>
            <person name="Dong X."/>
            <person name="Liu H."/>
            <person name="Ma X."/>
            <person name="Jiao Y."/>
            <person name="Wang B."/>
            <person name="Wei X."/>
            <person name="Stein J.C."/>
            <person name="Glaubitz J.C."/>
            <person name="Lu F."/>
            <person name="Yu G."/>
            <person name="Liang C."/>
            <person name="Fengler K."/>
            <person name="Li B."/>
            <person name="Rafalski A."/>
            <person name="Schnable P.S."/>
            <person name="Ware D.H."/>
            <person name="Buckler E.S."/>
            <person name="Lai J."/>
        </authorList>
    </citation>
    <scope>NUCLEOTIDE SEQUENCE [LARGE SCALE GENOMIC DNA]</scope>
    <source>
        <strain evidence="8">cv. Missouri 17</strain>
        <tissue evidence="7">Seedling</tissue>
    </source>
</reference>
<dbReference type="AlphaFoldDB" id="A0A3L6F421"/>
<dbReference type="ExpressionAtlas" id="A0A3L6F421">
    <property type="expression patterns" value="baseline"/>
</dbReference>
<dbReference type="GO" id="GO:0046983">
    <property type="term" value="F:protein dimerization activity"/>
    <property type="evidence" value="ECO:0007669"/>
    <property type="project" value="InterPro"/>
</dbReference>
<evidence type="ECO:0000256" key="5">
    <source>
        <dbReference type="ARBA" id="ARBA00023242"/>
    </source>
</evidence>
<dbReference type="Pfam" id="PF00319">
    <property type="entry name" value="SRF-TF"/>
    <property type="match status" value="1"/>
</dbReference>
<dbReference type="InterPro" id="IPR002100">
    <property type="entry name" value="TF_MADSbox"/>
</dbReference>
<evidence type="ECO:0000313" key="7">
    <source>
        <dbReference type="EMBL" id="PWZ27613.1"/>
    </source>
</evidence>
<dbReference type="PRINTS" id="PR00404">
    <property type="entry name" value="MADSDOMAIN"/>
</dbReference>
<keyword evidence="2" id="KW-0805">Transcription regulation</keyword>
<dbReference type="SUPFAM" id="SSF55455">
    <property type="entry name" value="SRF-like"/>
    <property type="match status" value="1"/>
</dbReference>
<feature type="domain" description="MADS-box" evidence="6">
    <location>
        <begin position="1"/>
        <end position="50"/>
    </location>
</feature>
<evidence type="ECO:0000256" key="2">
    <source>
        <dbReference type="ARBA" id="ARBA00023015"/>
    </source>
</evidence>
<keyword evidence="5" id="KW-0539">Nucleus</keyword>
<comment type="caution">
    <text evidence="7">The sequence shown here is derived from an EMBL/GenBank/DDBJ whole genome shotgun (WGS) entry which is preliminary data.</text>
</comment>
<dbReference type="GO" id="GO:0000987">
    <property type="term" value="F:cis-regulatory region sequence-specific DNA binding"/>
    <property type="evidence" value="ECO:0007669"/>
    <property type="project" value="InterPro"/>
</dbReference>
<dbReference type="EMBL" id="NCVQ01000005">
    <property type="protein sequence ID" value="PWZ27613.1"/>
    <property type="molecule type" value="Genomic_DNA"/>
</dbReference>
<name>A0A3L6F421_MAIZE</name>
<dbReference type="InterPro" id="IPR033897">
    <property type="entry name" value="SRF-like_MADS-box"/>
</dbReference>
<dbReference type="Gene3D" id="3.40.1810.10">
    <property type="entry name" value="Transcription factor, MADS-box"/>
    <property type="match status" value="1"/>
</dbReference>
<accession>A0A3L6F421</accession>
<gene>
    <name evidence="7" type="primary">AGL36</name>
    <name evidence="7" type="ORF">Zm00014a_038976</name>
</gene>
<keyword evidence="4" id="KW-0804">Transcription</keyword>
<comment type="subcellular location">
    <subcellularLocation>
        <location evidence="1">Nucleus</location>
    </subcellularLocation>
</comment>
<dbReference type="SMART" id="SM00432">
    <property type="entry name" value="MADS"/>
    <property type="match status" value="1"/>
</dbReference>
<evidence type="ECO:0000256" key="4">
    <source>
        <dbReference type="ARBA" id="ARBA00023163"/>
    </source>
</evidence>
<evidence type="ECO:0000256" key="3">
    <source>
        <dbReference type="ARBA" id="ARBA00023125"/>
    </source>
</evidence>
<dbReference type="GO" id="GO:0000981">
    <property type="term" value="F:DNA-binding transcription factor activity, RNA polymerase II-specific"/>
    <property type="evidence" value="ECO:0007669"/>
    <property type="project" value="InterPro"/>
</dbReference>
<dbReference type="InterPro" id="IPR050142">
    <property type="entry name" value="MADS-box/MEF2_TF"/>
</dbReference>
<dbReference type="CDD" id="cd00266">
    <property type="entry name" value="MADS_SRF_like"/>
    <property type="match status" value="1"/>
</dbReference>
<dbReference type="GO" id="GO:0005634">
    <property type="term" value="C:nucleus"/>
    <property type="evidence" value="ECO:0007669"/>
    <property type="project" value="UniProtKB-SubCell"/>
</dbReference>
<sequence length="247" mass="27533">MARKKVNLQWISNNATRRATYKRRTQGLEKKASELATLCGIKLCVVVYGEGEAQPKVWPSHEEAKQLLLKFNGMLDVGSLKKTKNQEEFLHGRSLRLREQVSKLDLENRERETLDLLHDSMCGGRLAGGEGRGKDELLSLREMVETKMRRIKARLQQLVGQGVLPPKPPLPAAPSSLQAQASCYTYNNMQSMALLEEHRHSQQDWRAVHNLAPNYSPFAGSSSEPVGCEVTTHPYNNLGACSGLPSA</sequence>
<dbReference type="GO" id="GO:0045944">
    <property type="term" value="P:positive regulation of transcription by RNA polymerase II"/>
    <property type="evidence" value="ECO:0007669"/>
    <property type="project" value="InterPro"/>
</dbReference>
<evidence type="ECO:0000313" key="8">
    <source>
        <dbReference type="Proteomes" id="UP000251960"/>
    </source>
</evidence>
<evidence type="ECO:0000256" key="1">
    <source>
        <dbReference type="ARBA" id="ARBA00004123"/>
    </source>
</evidence>